<dbReference type="SMART" id="SM00755">
    <property type="entry name" value="Grip"/>
    <property type="match status" value="1"/>
</dbReference>
<name>A0A8S1D9N0_9INSE</name>
<evidence type="ECO:0000256" key="1">
    <source>
        <dbReference type="ARBA" id="ARBA00004496"/>
    </source>
</evidence>
<evidence type="ECO:0000256" key="5">
    <source>
        <dbReference type="SAM" id="Coils"/>
    </source>
</evidence>
<dbReference type="InterPro" id="IPR051841">
    <property type="entry name" value="MT-Golgi_org_protein"/>
</dbReference>
<dbReference type="PROSITE" id="PS50913">
    <property type="entry name" value="GRIP"/>
    <property type="match status" value="1"/>
</dbReference>
<keyword evidence="9" id="KW-1185">Reference proteome</keyword>
<dbReference type="Pfam" id="PF01465">
    <property type="entry name" value="GRIP"/>
    <property type="match status" value="1"/>
</dbReference>
<feature type="coiled-coil region" evidence="5">
    <location>
        <begin position="795"/>
        <end position="868"/>
    </location>
</feature>
<dbReference type="Proteomes" id="UP000494165">
    <property type="component" value="Unassembled WGS sequence"/>
</dbReference>
<feature type="compositionally biased region" description="Low complexity" evidence="6">
    <location>
        <begin position="892"/>
        <end position="902"/>
    </location>
</feature>
<feature type="region of interest" description="Disordered" evidence="6">
    <location>
        <begin position="892"/>
        <end position="913"/>
    </location>
</feature>
<accession>A0A8S1D9N0</accession>
<feature type="coiled-coil region" evidence="5">
    <location>
        <begin position="1105"/>
        <end position="1146"/>
    </location>
</feature>
<dbReference type="InterPro" id="IPR000237">
    <property type="entry name" value="GRIP_dom"/>
</dbReference>
<feature type="domain" description="GRIP" evidence="7">
    <location>
        <begin position="1143"/>
        <end position="1193"/>
    </location>
</feature>
<sequence length="1220" mass="137355">MDQKKLEALSKEEVIQKYKNLLIIAQKAKAAKDGNLLNEYLLSLEPEIDAQEQVKKLEQAVAESDEEKKKVISEKEKLDALTGDQGVQLESLRRQLCRAEADCSVLESQLESLDSENRRLSQLANDAEMQLRLGAEIRQDALEGMGEELANVKNTAVEALAERDSLRARLREQNPNGGGTETLESCQSKIQSLKTSQCQLRTDITSMQSEARAMVVELEQALTKAQAATEEVARTTTKDMLAEMNEAMKTRGEVAAQLAEKLSAVERELEACRAEKNAAKEERNSLSSANERLMKEIESLSVESQSAKKELERLHAFEKSSKLEVEKLQEELDNARKGVVELEEQLNEKTREINDVNDEFAKLQSNFEEFKANNYENSKEIDKLEEKCRQLVEMNREKDSLLDGIQLKMADSETEGASAIDGVHSELEQNREELSLLTAKLKLQEMKLQELDDNNNDLCTKLKAFEGYKSEVQQNVEKMRQDYSAQLLDSKNEILSLAESKLRAEHALAEEKKLTESLQVSHTSLTEKVATLEEEIKKLSQLPLKNKELAEQVSSLKEKIAELEKEDVETGSVSTVSKMEDATMLKDVEDSFEARFTKLKAVAIRLKQKCMNQAETVAKLTAEKNETQTKLANITKERETLAKNLQSMQAACDRSADEAEAAKEKLKGTEKQLTRAGEELAKSRSQYVEACEKISIGEAKLKQIKDELDAAKAEIKRHSVLNLEVAAYEKSGAEQDRKLKDMTKELETLSAQLECQKKLANEGKTSISGWEEKYTTLLSAKEKLDDELIERKTHSQELETKLAEKVQKLAESEANFEAQRSQLERVELNLAHVSAEKLKIEEDTSRLKEQVSRQIRVMEEEASSARTTIKERDDEMAKLRSEFEGYKVRAQAALHRAQQQQPPKEENNPDRESELSLLKATVERLQTALCDASSKEKALQLEISAISGQYTDSQTTTRRLIDQITELNARNEDLSAKLKKTEDSLKETNRQHKLTVDTLASSYKQQLMEAETRHKAQMASLMEEKKEQAPQEELAPPVSLQRREEGEGSENVDSLKGNASTNSREPIPLDRLLSSSSDYADDAKSEASFDAASIMSSTIASEKRVKHLSALLSESEADLARLTHQNAILKEEIRRQQRCAERLQHTEKNGEYLKNVVLKFVTLQSGDERARLVPVLNTILKLSPEEMQQLQTVATPTTPTTPTPNQGGWGSYLHLWSGTH</sequence>
<evidence type="ECO:0000313" key="9">
    <source>
        <dbReference type="Proteomes" id="UP000494165"/>
    </source>
</evidence>
<keyword evidence="3" id="KW-0597">Phosphoprotein</keyword>
<evidence type="ECO:0000259" key="7">
    <source>
        <dbReference type="PROSITE" id="PS50913"/>
    </source>
</evidence>
<dbReference type="PANTHER" id="PTHR18902:SF25">
    <property type="entry name" value="GRIP AND COILED-COIL DOMAIN-CONTAINING PROTEIN 2"/>
    <property type="match status" value="1"/>
</dbReference>
<dbReference type="OrthoDB" id="1926336at2759"/>
<dbReference type="PANTHER" id="PTHR18902">
    <property type="entry name" value="NUCLEAR MITOTIC APPARATUS PROTEIN 1-RELATED"/>
    <property type="match status" value="1"/>
</dbReference>
<feature type="region of interest" description="Disordered" evidence="6">
    <location>
        <begin position="1009"/>
        <end position="1070"/>
    </location>
</feature>
<dbReference type="AlphaFoldDB" id="A0A8S1D9N0"/>
<feature type="coiled-coil region" evidence="5">
    <location>
        <begin position="103"/>
        <end position="169"/>
    </location>
</feature>
<feature type="coiled-coil region" evidence="5">
    <location>
        <begin position="47"/>
        <end position="77"/>
    </location>
</feature>
<dbReference type="Gene3D" id="1.10.220.60">
    <property type="entry name" value="GRIP domain"/>
    <property type="match status" value="1"/>
</dbReference>
<feature type="coiled-coil region" evidence="5">
    <location>
        <begin position="617"/>
        <end position="759"/>
    </location>
</feature>
<keyword evidence="2" id="KW-0963">Cytoplasm</keyword>
<evidence type="ECO:0000256" key="4">
    <source>
        <dbReference type="ARBA" id="ARBA00023054"/>
    </source>
</evidence>
<feature type="compositionally biased region" description="Basic and acidic residues" evidence="6">
    <location>
        <begin position="903"/>
        <end position="913"/>
    </location>
</feature>
<feature type="coiled-coil region" evidence="5">
    <location>
        <begin position="208"/>
        <end position="461"/>
    </location>
</feature>
<protein>
    <recommendedName>
        <fullName evidence="7">GRIP domain-containing protein</fullName>
    </recommendedName>
</protein>
<proteinExistence type="predicted"/>
<feature type="coiled-coil region" evidence="5">
    <location>
        <begin position="522"/>
        <end position="566"/>
    </location>
</feature>
<evidence type="ECO:0000313" key="8">
    <source>
        <dbReference type="EMBL" id="CAB3379038.1"/>
    </source>
</evidence>
<evidence type="ECO:0000256" key="3">
    <source>
        <dbReference type="ARBA" id="ARBA00022553"/>
    </source>
</evidence>
<keyword evidence="4 5" id="KW-0175">Coiled coil</keyword>
<dbReference type="GO" id="GO:0005737">
    <property type="term" value="C:cytoplasm"/>
    <property type="evidence" value="ECO:0007669"/>
    <property type="project" value="UniProtKB-SubCell"/>
</dbReference>
<gene>
    <name evidence="8" type="ORF">CLODIP_2_CD04148</name>
</gene>
<evidence type="ECO:0000256" key="2">
    <source>
        <dbReference type="ARBA" id="ARBA00022490"/>
    </source>
</evidence>
<reference evidence="8 9" key="1">
    <citation type="submission" date="2020-04" db="EMBL/GenBank/DDBJ databases">
        <authorList>
            <person name="Alioto T."/>
            <person name="Alioto T."/>
            <person name="Gomez Garrido J."/>
        </authorList>
    </citation>
    <scope>NUCLEOTIDE SEQUENCE [LARGE SCALE GENOMIC DNA]</scope>
</reference>
<dbReference type="EMBL" id="CADEPI010000177">
    <property type="protein sequence ID" value="CAB3379038.1"/>
    <property type="molecule type" value="Genomic_DNA"/>
</dbReference>
<comment type="subcellular location">
    <subcellularLocation>
        <location evidence="1">Cytoplasm</location>
    </subcellularLocation>
</comment>
<dbReference type="Gene3D" id="1.10.287.1490">
    <property type="match status" value="1"/>
</dbReference>
<organism evidence="8 9">
    <name type="scientific">Cloeon dipterum</name>
    <dbReference type="NCBI Taxonomy" id="197152"/>
    <lineage>
        <taxon>Eukaryota</taxon>
        <taxon>Metazoa</taxon>
        <taxon>Ecdysozoa</taxon>
        <taxon>Arthropoda</taxon>
        <taxon>Hexapoda</taxon>
        <taxon>Insecta</taxon>
        <taxon>Pterygota</taxon>
        <taxon>Palaeoptera</taxon>
        <taxon>Ephemeroptera</taxon>
        <taxon>Pisciforma</taxon>
        <taxon>Baetidae</taxon>
        <taxon>Cloeon</taxon>
    </lineage>
</organism>
<comment type="caution">
    <text evidence="8">The sequence shown here is derived from an EMBL/GenBank/DDBJ whole genome shotgun (WGS) entry which is preliminary data.</text>
</comment>
<evidence type="ECO:0000256" key="6">
    <source>
        <dbReference type="SAM" id="MobiDB-lite"/>
    </source>
</evidence>